<keyword evidence="3" id="KW-0809">Transit peptide</keyword>
<dbReference type="GO" id="GO:0005762">
    <property type="term" value="C:mitochondrial large ribosomal subunit"/>
    <property type="evidence" value="ECO:0007669"/>
    <property type="project" value="InterPro"/>
</dbReference>
<reference evidence="9" key="1">
    <citation type="submission" date="2021-12" db="EMBL/GenBank/DDBJ databases">
        <authorList>
            <person name="King R."/>
        </authorList>
    </citation>
    <scope>NUCLEOTIDE SEQUENCE</scope>
</reference>
<keyword evidence="4" id="KW-0689">Ribosomal protein</keyword>
<dbReference type="OrthoDB" id="10249237at2759"/>
<dbReference type="AlphaFoldDB" id="A0A9N9N3C0"/>
<dbReference type="Pfam" id="PF18699">
    <property type="entry name" value="MRPL52"/>
    <property type="match status" value="1"/>
</dbReference>
<accession>A0A9N9N3C0</accession>
<dbReference type="PANTHER" id="PTHR34090:SF1">
    <property type="entry name" value="LARGE RIBOSOMAL SUBUNIT PROTEIN ML52"/>
    <property type="match status" value="1"/>
</dbReference>
<dbReference type="InterPro" id="IPR034596">
    <property type="entry name" value="Ribosomal_mL52"/>
</dbReference>
<evidence type="ECO:0000256" key="2">
    <source>
        <dbReference type="ARBA" id="ARBA00007232"/>
    </source>
</evidence>
<evidence type="ECO:0000313" key="10">
    <source>
        <dbReference type="Proteomes" id="UP001153714"/>
    </source>
</evidence>
<protein>
    <recommendedName>
        <fullName evidence="7">Large ribosomal subunit protein mL52</fullName>
    </recommendedName>
    <alternativeName>
        <fullName evidence="8">39S ribosomal protein L52, mitochondrial</fullName>
    </alternativeName>
</protein>
<evidence type="ECO:0000256" key="1">
    <source>
        <dbReference type="ARBA" id="ARBA00004173"/>
    </source>
</evidence>
<dbReference type="GO" id="GO:0003735">
    <property type="term" value="F:structural constituent of ribosome"/>
    <property type="evidence" value="ECO:0007669"/>
    <property type="project" value="InterPro"/>
</dbReference>
<comment type="subcellular location">
    <subcellularLocation>
        <location evidence="1">Mitochondrion</location>
    </subcellularLocation>
</comment>
<keyword evidence="5" id="KW-0496">Mitochondrion</keyword>
<name>A0A9N9N3C0_9NEOP</name>
<organism evidence="9 10">
    <name type="scientific">Diatraea saccharalis</name>
    <name type="common">sugarcane borer</name>
    <dbReference type="NCBI Taxonomy" id="40085"/>
    <lineage>
        <taxon>Eukaryota</taxon>
        <taxon>Metazoa</taxon>
        <taxon>Ecdysozoa</taxon>
        <taxon>Arthropoda</taxon>
        <taxon>Hexapoda</taxon>
        <taxon>Insecta</taxon>
        <taxon>Pterygota</taxon>
        <taxon>Neoptera</taxon>
        <taxon>Endopterygota</taxon>
        <taxon>Lepidoptera</taxon>
        <taxon>Glossata</taxon>
        <taxon>Ditrysia</taxon>
        <taxon>Pyraloidea</taxon>
        <taxon>Crambidae</taxon>
        <taxon>Crambinae</taxon>
        <taxon>Diatraea</taxon>
    </lineage>
</organism>
<evidence type="ECO:0000256" key="6">
    <source>
        <dbReference type="ARBA" id="ARBA00023274"/>
    </source>
</evidence>
<sequence length="122" mass="14126">MTISLINRINMQRNLLCRAFSCSSIANTKEWRISKGLPVNRNAEGVLLDGPDYTFLDGRPTPLLNKQKVRILKQREYASKIVELCSELDFAKERHQKMLKMAAEERQRVIDNRLKPKGRALK</sequence>
<evidence type="ECO:0000313" key="9">
    <source>
        <dbReference type="EMBL" id="CAG9782084.1"/>
    </source>
</evidence>
<gene>
    <name evidence="9" type="ORF">DIATSA_LOCUS375</name>
</gene>
<dbReference type="PANTHER" id="PTHR34090">
    <property type="entry name" value="39S RIBOSOMAL PROTEIN L52, MITOCHONDRIAL"/>
    <property type="match status" value="1"/>
</dbReference>
<evidence type="ECO:0000256" key="4">
    <source>
        <dbReference type="ARBA" id="ARBA00022980"/>
    </source>
</evidence>
<dbReference type="GO" id="GO:0032543">
    <property type="term" value="P:mitochondrial translation"/>
    <property type="evidence" value="ECO:0007669"/>
    <property type="project" value="InterPro"/>
</dbReference>
<dbReference type="EMBL" id="OU893332">
    <property type="protein sequence ID" value="CAG9782084.1"/>
    <property type="molecule type" value="Genomic_DNA"/>
</dbReference>
<evidence type="ECO:0000256" key="7">
    <source>
        <dbReference type="ARBA" id="ARBA00035181"/>
    </source>
</evidence>
<evidence type="ECO:0000256" key="8">
    <source>
        <dbReference type="ARBA" id="ARBA00035425"/>
    </source>
</evidence>
<keyword evidence="10" id="KW-1185">Reference proteome</keyword>
<reference evidence="9" key="2">
    <citation type="submission" date="2022-10" db="EMBL/GenBank/DDBJ databases">
        <authorList>
            <consortium name="ENA_rothamsted_submissions"/>
            <consortium name="culmorum"/>
            <person name="King R."/>
        </authorList>
    </citation>
    <scope>NUCLEOTIDE SEQUENCE</scope>
</reference>
<keyword evidence="6" id="KW-0687">Ribonucleoprotein</keyword>
<evidence type="ECO:0000256" key="5">
    <source>
        <dbReference type="ARBA" id="ARBA00023128"/>
    </source>
</evidence>
<evidence type="ECO:0000256" key="3">
    <source>
        <dbReference type="ARBA" id="ARBA00022946"/>
    </source>
</evidence>
<dbReference type="Proteomes" id="UP001153714">
    <property type="component" value="Chromosome 1"/>
</dbReference>
<proteinExistence type="inferred from homology"/>
<comment type="similarity">
    <text evidence="2">Belongs to the mitochondrion-specific ribosomal protein mL52 family.</text>
</comment>